<sequence length="380" mass="40756">MPALSSVGIVGAGFAGLAAAILLREGGVDVDLLDSRDGLSDIGSGITIQGNACRTLARLGVWDEVLERSYPADVLGLRAPDPQATVVALIPDAKTGGPDFPATIGMYRPELARILLARAEELGTTVRWSTLVDGLEDDGDGVTLHSTSNGERLTDRYDLVIGADGLHSAVRSMIGIETTPERNGMGIWRAFVPRPDEVTHTDLVYGGPCYIAGYCPTSEDRMYAYLVEDAQDRTLLSPEEQVATMKQLAQAYHGPWDEVRESIDDTSRVNYTWFTSHLIDGPWNRGRVVVIGDAAHSCPPTVAQGAAMALEDALVLSELLLAADAVDDSVFAAFTERRLGRAREVVGASVQLCDWLFAHDRTADVPGLMRRVAAVVGQPA</sequence>
<accession>A0A1X7NYM0</accession>
<dbReference type="RefSeq" id="WP_085476451.1">
    <property type="nucleotide sequence ID" value="NZ_FXBM01000002.1"/>
</dbReference>
<dbReference type="GO" id="GO:0004497">
    <property type="term" value="F:monooxygenase activity"/>
    <property type="evidence" value="ECO:0007669"/>
    <property type="project" value="UniProtKB-KW"/>
</dbReference>
<dbReference type="SUPFAM" id="SSF51905">
    <property type="entry name" value="FAD/NAD(P)-binding domain"/>
    <property type="match status" value="1"/>
</dbReference>
<name>A0A1X7NYM0_9MICO</name>
<dbReference type="Proteomes" id="UP000193711">
    <property type="component" value="Unassembled WGS sequence"/>
</dbReference>
<protein>
    <submittedName>
        <fullName evidence="4">2-polyprenyl-6-methoxyphenol hydroxylase</fullName>
    </submittedName>
</protein>
<reference evidence="5" key="1">
    <citation type="submission" date="2017-04" db="EMBL/GenBank/DDBJ databases">
        <authorList>
            <person name="Varghese N."/>
            <person name="Submissions S."/>
        </authorList>
    </citation>
    <scope>NUCLEOTIDE SEQUENCE [LARGE SCALE GENOMIC DNA]</scope>
    <source>
        <strain evidence="5">VKM Ac-2121</strain>
    </source>
</reference>
<feature type="domain" description="FAD-binding" evidence="3">
    <location>
        <begin position="6"/>
        <end position="346"/>
    </location>
</feature>
<organism evidence="4 5">
    <name type="scientific">Rathayibacter oskolensis</name>
    <dbReference type="NCBI Taxonomy" id="1891671"/>
    <lineage>
        <taxon>Bacteria</taxon>
        <taxon>Bacillati</taxon>
        <taxon>Actinomycetota</taxon>
        <taxon>Actinomycetes</taxon>
        <taxon>Micrococcales</taxon>
        <taxon>Microbacteriaceae</taxon>
        <taxon>Rathayibacter</taxon>
    </lineage>
</organism>
<dbReference type="PRINTS" id="PR00420">
    <property type="entry name" value="RNGMNOXGNASE"/>
</dbReference>
<evidence type="ECO:0000313" key="4">
    <source>
        <dbReference type="EMBL" id="SMH42442.1"/>
    </source>
</evidence>
<gene>
    <name evidence="4" type="ORF">SAMN06295885_1977</name>
</gene>
<keyword evidence="2" id="KW-0503">Monooxygenase</keyword>
<dbReference type="GO" id="GO:0071949">
    <property type="term" value="F:FAD binding"/>
    <property type="evidence" value="ECO:0007669"/>
    <property type="project" value="InterPro"/>
</dbReference>
<proteinExistence type="predicted"/>
<dbReference type="Gene3D" id="3.50.50.60">
    <property type="entry name" value="FAD/NAD(P)-binding domain"/>
    <property type="match status" value="1"/>
</dbReference>
<dbReference type="InterPro" id="IPR050493">
    <property type="entry name" value="FAD-dep_Monooxygenase_BioMet"/>
</dbReference>
<evidence type="ECO:0000256" key="1">
    <source>
        <dbReference type="ARBA" id="ARBA00023002"/>
    </source>
</evidence>
<evidence type="ECO:0000256" key="2">
    <source>
        <dbReference type="ARBA" id="ARBA00023033"/>
    </source>
</evidence>
<dbReference type="OrthoDB" id="9782160at2"/>
<dbReference type="InterPro" id="IPR002938">
    <property type="entry name" value="FAD-bd"/>
</dbReference>
<dbReference type="EMBL" id="FXBM01000002">
    <property type="protein sequence ID" value="SMH42442.1"/>
    <property type="molecule type" value="Genomic_DNA"/>
</dbReference>
<keyword evidence="1" id="KW-0560">Oxidoreductase</keyword>
<dbReference type="AlphaFoldDB" id="A0A1X7NYM0"/>
<dbReference type="InterPro" id="IPR036188">
    <property type="entry name" value="FAD/NAD-bd_sf"/>
</dbReference>
<dbReference type="Pfam" id="PF01494">
    <property type="entry name" value="FAD_binding_3"/>
    <property type="match status" value="1"/>
</dbReference>
<dbReference type="NCBIfam" id="NF005313">
    <property type="entry name" value="PRK06847.1"/>
    <property type="match status" value="1"/>
</dbReference>
<dbReference type="PANTHER" id="PTHR13789">
    <property type="entry name" value="MONOOXYGENASE"/>
    <property type="match status" value="1"/>
</dbReference>
<evidence type="ECO:0000259" key="3">
    <source>
        <dbReference type="Pfam" id="PF01494"/>
    </source>
</evidence>
<dbReference type="PANTHER" id="PTHR13789:SF309">
    <property type="entry name" value="PUTATIVE (AFU_ORTHOLOGUE AFUA_6G14510)-RELATED"/>
    <property type="match status" value="1"/>
</dbReference>
<keyword evidence="5" id="KW-1185">Reference proteome</keyword>
<dbReference type="STRING" id="1891671.SAMN06295885_1977"/>
<evidence type="ECO:0000313" key="5">
    <source>
        <dbReference type="Proteomes" id="UP000193711"/>
    </source>
</evidence>